<keyword evidence="7" id="KW-1185">Reference proteome</keyword>
<dbReference type="Pfam" id="PF04828">
    <property type="entry name" value="GFA"/>
    <property type="match status" value="1"/>
</dbReference>
<sequence>MREQLDCSCLCGAVSFSLPGPAGDITACHCGQCRKLSGHYSASFDADEAKVTWHRRDGLAEYRTPGGGLRGFCKHCGSSLWFRSAKGEFSVEAGSVSGATGGRLSDHIFVDSKGDYYEIDDGLPQSGGW</sequence>
<comment type="similarity">
    <text evidence="1">Belongs to the Gfa family.</text>
</comment>
<comment type="caution">
    <text evidence="6">The sequence shown here is derived from an EMBL/GenBank/DDBJ whole genome shotgun (WGS) entry which is preliminary data.</text>
</comment>
<name>A0ABT2ZL84_9RHOB</name>
<evidence type="ECO:0000256" key="1">
    <source>
        <dbReference type="ARBA" id="ARBA00005495"/>
    </source>
</evidence>
<evidence type="ECO:0000256" key="2">
    <source>
        <dbReference type="ARBA" id="ARBA00022723"/>
    </source>
</evidence>
<keyword evidence="3" id="KW-0862">Zinc</keyword>
<keyword evidence="4" id="KW-0456">Lyase</keyword>
<gene>
    <name evidence="6" type="ORF">OEZ71_06230</name>
</gene>
<evidence type="ECO:0000256" key="3">
    <source>
        <dbReference type="ARBA" id="ARBA00022833"/>
    </source>
</evidence>
<evidence type="ECO:0000256" key="4">
    <source>
        <dbReference type="ARBA" id="ARBA00023239"/>
    </source>
</evidence>
<evidence type="ECO:0000313" key="7">
    <source>
        <dbReference type="Proteomes" id="UP001652564"/>
    </source>
</evidence>
<reference evidence="6 7" key="1">
    <citation type="submission" date="2022-10" db="EMBL/GenBank/DDBJ databases">
        <title>Defluviimonas sp. nov., isolated from ocean surface sediments.</title>
        <authorList>
            <person name="He W."/>
            <person name="Wang L."/>
            <person name="Zhang D.-F."/>
        </authorList>
    </citation>
    <scope>NUCLEOTIDE SEQUENCE [LARGE SCALE GENOMIC DNA]</scope>
    <source>
        <strain evidence="6 7">WL0050</strain>
    </source>
</reference>
<dbReference type="PANTHER" id="PTHR33337">
    <property type="entry name" value="GFA DOMAIN-CONTAINING PROTEIN"/>
    <property type="match status" value="1"/>
</dbReference>
<evidence type="ECO:0000259" key="5">
    <source>
        <dbReference type="PROSITE" id="PS51891"/>
    </source>
</evidence>
<dbReference type="Gene3D" id="3.90.1590.10">
    <property type="entry name" value="glutathione-dependent formaldehyde- activating enzyme (gfa)"/>
    <property type="match status" value="1"/>
</dbReference>
<feature type="domain" description="CENP-V/GFA" evidence="5">
    <location>
        <begin position="5"/>
        <end position="118"/>
    </location>
</feature>
<dbReference type="PROSITE" id="PS51891">
    <property type="entry name" value="CENP_V_GFA"/>
    <property type="match status" value="1"/>
</dbReference>
<organism evidence="6 7">
    <name type="scientific">Albidovulum litorale</name>
    <dbReference type="NCBI Taxonomy" id="2984134"/>
    <lineage>
        <taxon>Bacteria</taxon>
        <taxon>Pseudomonadati</taxon>
        <taxon>Pseudomonadota</taxon>
        <taxon>Alphaproteobacteria</taxon>
        <taxon>Rhodobacterales</taxon>
        <taxon>Paracoccaceae</taxon>
        <taxon>Albidovulum</taxon>
    </lineage>
</organism>
<protein>
    <submittedName>
        <fullName evidence="6">GFA family protein</fullName>
    </submittedName>
</protein>
<keyword evidence="2" id="KW-0479">Metal-binding</keyword>
<accession>A0ABT2ZL84</accession>
<dbReference type="InterPro" id="IPR011057">
    <property type="entry name" value="Mss4-like_sf"/>
</dbReference>
<evidence type="ECO:0000313" key="6">
    <source>
        <dbReference type="EMBL" id="MCV2871890.1"/>
    </source>
</evidence>
<proteinExistence type="inferred from homology"/>
<dbReference type="EMBL" id="JAOWKZ010000002">
    <property type="protein sequence ID" value="MCV2871890.1"/>
    <property type="molecule type" value="Genomic_DNA"/>
</dbReference>
<dbReference type="Proteomes" id="UP001652564">
    <property type="component" value="Unassembled WGS sequence"/>
</dbReference>
<dbReference type="InterPro" id="IPR006913">
    <property type="entry name" value="CENP-V/GFA"/>
</dbReference>
<dbReference type="PANTHER" id="PTHR33337:SF40">
    <property type="entry name" value="CENP-V_GFA DOMAIN-CONTAINING PROTEIN-RELATED"/>
    <property type="match status" value="1"/>
</dbReference>
<dbReference type="SUPFAM" id="SSF51316">
    <property type="entry name" value="Mss4-like"/>
    <property type="match status" value="1"/>
</dbReference>